<feature type="compositionally biased region" description="Basic residues" evidence="1">
    <location>
        <begin position="264"/>
        <end position="273"/>
    </location>
</feature>
<sequence length="406" mass="45313">MSPTLLEAYRALLLRDRIIAVAYKFDIGLSIEEISEKLVIEQDVLRCLYRTVIEKVNFSTKLGDLLNALENTTNDFALEEPEELDDDQSSLIDAKEESLEVDDQRSEVVAASASISSYSSKRSRPPASDEGQEAPVFDDVLDDSVELSGMRPKRISRKDSAQPSGRAAKISERQATPWASDYESDSSFTPDQEPSMDDGVHSSPGTLSDEFDGEKSERSRRKKSSTSDAEQHSPTHPQGAGSSRKRGRSHTDLDPQAEASSGPARKKSIRARGPHAPEKLRQPMPAPDAYYARSYTMSEEAWDALRNGTSSQKRRARQMSHVGRIEETRDGMPRAAGKCKVCEMKGYESCRTYTERALHEYQGKDVGVSSCGMCRYKGRHCEDYEGRPVPKKIWKTRCRAERKSSG</sequence>
<gene>
    <name evidence="2" type="ORF">HII31_06844</name>
</gene>
<evidence type="ECO:0000313" key="3">
    <source>
        <dbReference type="Proteomes" id="UP000660729"/>
    </source>
</evidence>
<feature type="region of interest" description="Disordered" evidence="1">
    <location>
        <begin position="112"/>
        <end position="287"/>
    </location>
</feature>
<dbReference type="EMBL" id="JABCIY010000155">
    <property type="protein sequence ID" value="KAF7191799.1"/>
    <property type="molecule type" value="Genomic_DNA"/>
</dbReference>
<name>A0A8H6RHV4_9PEZI</name>
<comment type="caution">
    <text evidence="2">The sequence shown here is derived from an EMBL/GenBank/DDBJ whole genome shotgun (WGS) entry which is preliminary data.</text>
</comment>
<feature type="compositionally biased region" description="Low complexity" evidence="1">
    <location>
        <begin position="112"/>
        <end position="128"/>
    </location>
</feature>
<dbReference type="AlphaFoldDB" id="A0A8H6RHV4"/>
<feature type="region of interest" description="Disordered" evidence="1">
    <location>
        <begin position="305"/>
        <end position="335"/>
    </location>
</feature>
<feature type="compositionally biased region" description="Basic and acidic residues" evidence="1">
    <location>
        <begin position="323"/>
        <end position="332"/>
    </location>
</feature>
<evidence type="ECO:0000256" key="1">
    <source>
        <dbReference type="SAM" id="MobiDB-lite"/>
    </source>
</evidence>
<accession>A0A8H6RHV4</accession>
<evidence type="ECO:0000313" key="2">
    <source>
        <dbReference type="EMBL" id="KAF7191799.1"/>
    </source>
</evidence>
<proteinExistence type="predicted"/>
<protein>
    <submittedName>
        <fullName evidence="2">Uncharacterized protein</fullName>
    </submittedName>
</protein>
<reference evidence="2" key="1">
    <citation type="submission" date="2020-04" db="EMBL/GenBank/DDBJ databases">
        <title>Draft genome resource of the tomato pathogen Pseudocercospora fuligena.</title>
        <authorList>
            <person name="Zaccaron A."/>
        </authorList>
    </citation>
    <scope>NUCLEOTIDE SEQUENCE</scope>
    <source>
        <strain evidence="2">PF001</strain>
    </source>
</reference>
<feature type="compositionally biased region" description="Polar residues" evidence="1">
    <location>
        <begin position="226"/>
        <end position="236"/>
    </location>
</feature>
<keyword evidence="3" id="KW-1185">Reference proteome</keyword>
<dbReference type="Proteomes" id="UP000660729">
    <property type="component" value="Unassembled WGS sequence"/>
</dbReference>
<organism evidence="2 3">
    <name type="scientific">Pseudocercospora fuligena</name>
    <dbReference type="NCBI Taxonomy" id="685502"/>
    <lineage>
        <taxon>Eukaryota</taxon>
        <taxon>Fungi</taxon>
        <taxon>Dikarya</taxon>
        <taxon>Ascomycota</taxon>
        <taxon>Pezizomycotina</taxon>
        <taxon>Dothideomycetes</taxon>
        <taxon>Dothideomycetidae</taxon>
        <taxon>Mycosphaerellales</taxon>
        <taxon>Mycosphaerellaceae</taxon>
        <taxon>Pseudocercospora</taxon>
    </lineage>
</organism>